<dbReference type="Proteomes" id="UP000198956">
    <property type="component" value="Unassembled WGS sequence"/>
</dbReference>
<dbReference type="OrthoDB" id="2365850at2"/>
<dbReference type="AlphaFoldDB" id="A0A1G8EN63"/>
<protein>
    <submittedName>
        <fullName evidence="2">Phage minor structural protein GP20</fullName>
    </submittedName>
</protein>
<dbReference type="InterPro" id="IPR009636">
    <property type="entry name" value="SCAF"/>
</dbReference>
<feature type="coiled-coil region" evidence="1">
    <location>
        <begin position="32"/>
        <end position="93"/>
    </location>
</feature>
<keyword evidence="1" id="KW-0175">Coiled coil</keyword>
<evidence type="ECO:0000313" key="3">
    <source>
        <dbReference type="Proteomes" id="UP000198956"/>
    </source>
</evidence>
<evidence type="ECO:0000313" key="2">
    <source>
        <dbReference type="EMBL" id="SDH71326.1"/>
    </source>
</evidence>
<sequence length="197" mass="22392">MKELLEKLAKGEITVDEVLAAIDNDKKDYVPRSRLNEKNEEIKQLQSQIKERDEQVEQLKKAVKGNEKLEQTIADLQKQNEEWESKYKQSQIDTAIKLAAKDAKDPADVLAFVNREGLELNEDGTVKGLDEALKGLRESKPYLFESPGLSGRTPVTTTESKQTVVNPWKKETFNLTEQGRLLRENPELAKQLQESAN</sequence>
<dbReference type="RefSeq" id="WP_057898657.1">
    <property type="nucleotide sequence ID" value="NZ_FNDE01000046.1"/>
</dbReference>
<dbReference type="EMBL" id="FNDE01000046">
    <property type="protein sequence ID" value="SDH71326.1"/>
    <property type="molecule type" value="Genomic_DNA"/>
</dbReference>
<organism evidence="2 3">
    <name type="scientific">Aneurinibacillus thermoaerophilus</name>
    <dbReference type="NCBI Taxonomy" id="143495"/>
    <lineage>
        <taxon>Bacteria</taxon>
        <taxon>Bacillati</taxon>
        <taxon>Bacillota</taxon>
        <taxon>Bacilli</taxon>
        <taxon>Bacillales</taxon>
        <taxon>Paenibacillaceae</taxon>
        <taxon>Aneurinibacillus group</taxon>
        <taxon>Aneurinibacillus</taxon>
    </lineage>
</organism>
<evidence type="ECO:0000256" key="1">
    <source>
        <dbReference type="SAM" id="Coils"/>
    </source>
</evidence>
<accession>A0A1G8EN63</accession>
<name>A0A1G8EN63_ANETH</name>
<gene>
    <name evidence="2" type="ORF">SAMN04489735_104611</name>
</gene>
<dbReference type="Pfam" id="PF06810">
    <property type="entry name" value="Phage_scaffold"/>
    <property type="match status" value="1"/>
</dbReference>
<reference evidence="2 3" key="1">
    <citation type="submission" date="2016-10" db="EMBL/GenBank/DDBJ databases">
        <authorList>
            <person name="de Groot N.N."/>
        </authorList>
    </citation>
    <scope>NUCLEOTIDE SEQUENCE [LARGE SCALE GENOMIC DNA]</scope>
    <source>
        <strain evidence="2 3">L 420-91</strain>
    </source>
</reference>
<proteinExistence type="predicted"/>